<protein>
    <recommendedName>
        <fullName evidence="2">Nephrocystin 3-like N-terminal domain-containing protein</fullName>
    </recommendedName>
</protein>
<dbReference type="OrthoDB" id="3269932at2759"/>
<dbReference type="EMBL" id="KN834806">
    <property type="protein sequence ID" value="KIK55427.1"/>
    <property type="molecule type" value="Genomic_DNA"/>
</dbReference>
<dbReference type="InterPro" id="IPR027417">
    <property type="entry name" value="P-loop_NTPase"/>
</dbReference>
<evidence type="ECO:0000313" key="4">
    <source>
        <dbReference type="Proteomes" id="UP000053593"/>
    </source>
</evidence>
<sequence>MFLFKKAKKGFNNLRHHRGNVNAAGSTPELRNIAQDSHVPRNSKSDVSAMSVPIQMNIQGNPVFHRSQLATEGQVPQESSIQHQALQTAGAVAETGIKILKELSDIIPVAGQGLGIALGVVSECIQIYHANNKEQFNKLSEELSTKLAEVKQYMQQSRSTEMDQVFQTLAKKLGRISSKASPQQNKNWLAQVLEKTDKIVSADKISQEITSYFEDIKNAFDACQRKVLFRIERNTSDISQDIYLKNLNPSKEAFYDYQVGRPACTPETRVEILEKIMKWANTTSEDQVYWIGGMAGTGKSTIAKSLCDAFEKENLAGAFFCSRQLEACRDHTRIIPTIAYQLAKYSQTFAEALTKELEKD</sequence>
<dbReference type="SUPFAM" id="SSF52540">
    <property type="entry name" value="P-loop containing nucleoside triphosphate hydrolases"/>
    <property type="match status" value="1"/>
</dbReference>
<keyword evidence="4" id="KW-1185">Reference proteome</keyword>
<gene>
    <name evidence="3" type="ORF">GYMLUDRAFT_248679</name>
</gene>
<dbReference type="CDD" id="cd21037">
    <property type="entry name" value="MLKL_NTD"/>
    <property type="match status" value="1"/>
</dbReference>
<keyword evidence="1" id="KW-0677">Repeat</keyword>
<dbReference type="HOGENOM" id="CLU_065842_0_0_1"/>
<dbReference type="Proteomes" id="UP000053593">
    <property type="component" value="Unassembled WGS sequence"/>
</dbReference>
<feature type="domain" description="Nephrocystin 3-like N-terminal" evidence="2">
    <location>
        <begin position="275"/>
        <end position="359"/>
    </location>
</feature>
<evidence type="ECO:0000313" key="3">
    <source>
        <dbReference type="EMBL" id="KIK55427.1"/>
    </source>
</evidence>
<evidence type="ECO:0000256" key="1">
    <source>
        <dbReference type="ARBA" id="ARBA00022737"/>
    </source>
</evidence>
<dbReference type="InterPro" id="IPR059179">
    <property type="entry name" value="MLKL-like_MCAfunc"/>
</dbReference>
<accession>A0A0D0CBK7</accession>
<reference evidence="3 4" key="1">
    <citation type="submission" date="2014-04" db="EMBL/GenBank/DDBJ databases">
        <title>Evolutionary Origins and Diversification of the Mycorrhizal Mutualists.</title>
        <authorList>
            <consortium name="DOE Joint Genome Institute"/>
            <consortium name="Mycorrhizal Genomics Consortium"/>
            <person name="Kohler A."/>
            <person name="Kuo A."/>
            <person name="Nagy L.G."/>
            <person name="Floudas D."/>
            <person name="Copeland A."/>
            <person name="Barry K.W."/>
            <person name="Cichocki N."/>
            <person name="Veneault-Fourrey C."/>
            <person name="LaButti K."/>
            <person name="Lindquist E.A."/>
            <person name="Lipzen A."/>
            <person name="Lundell T."/>
            <person name="Morin E."/>
            <person name="Murat C."/>
            <person name="Riley R."/>
            <person name="Ohm R."/>
            <person name="Sun H."/>
            <person name="Tunlid A."/>
            <person name="Henrissat B."/>
            <person name="Grigoriev I.V."/>
            <person name="Hibbett D.S."/>
            <person name="Martin F."/>
        </authorList>
    </citation>
    <scope>NUCLEOTIDE SEQUENCE [LARGE SCALE GENOMIC DNA]</scope>
    <source>
        <strain evidence="3 4">FD-317 M1</strain>
    </source>
</reference>
<name>A0A0D0CBK7_9AGAR</name>
<proteinExistence type="predicted"/>
<dbReference type="InterPro" id="IPR056884">
    <property type="entry name" value="NPHP3-like_N"/>
</dbReference>
<organism evidence="3 4">
    <name type="scientific">Collybiopsis luxurians FD-317 M1</name>
    <dbReference type="NCBI Taxonomy" id="944289"/>
    <lineage>
        <taxon>Eukaryota</taxon>
        <taxon>Fungi</taxon>
        <taxon>Dikarya</taxon>
        <taxon>Basidiomycota</taxon>
        <taxon>Agaricomycotina</taxon>
        <taxon>Agaricomycetes</taxon>
        <taxon>Agaricomycetidae</taxon>
        <taxon>Agaricales</taxon>
        <taxon>Marasmiineae</taxon>
        <taxon>Omphalotaceae</taxon>
        <taxon>Collybiopsis</taxon>
        <taxon>Collybiopsis luxurians</taxon>
    </lineage>
</organism>
<evidence type="ECO:0000259" key="2">
    <source>
        <dbReference type="Pfam" id="PF24883"/>
    </source>
</evidence>
<dbReference type="Gene3D" id="3.40.50.300">
    <property type="entry name" value="P-loop containing nucleotide triphosphate hydrolases"/>
    <property type="match status" value="1"/>
</dbReference>
<dbReference type="Pfam" id="PF24883">
    <property type="entry name" value="NPHP3_N"/>
    <property type="match status" value="1"/>
</dbReference>
<dbReference type="AlphaFoldDB" id="A0A0D0CBK7"/>